<accession>A0ABQ9GWW7</accession>
<evidence type="ECO:0000256" key="1">
    <source>
        <dbReference type="SAM" id="MobiDB-lite"/>
    </source>
</evidence>
<dbReference type="Proteomes" id="UP001159363">
    <property type="component" value="Chromosome 7"/>
</dbReference>
<evidence type="ECO:0000313" key="3">
    <source>
        <dbReference type="Proteomes" id="UP001159363"/>
    </source>
</evidence>
<protein>
    <submittedName>
        <fullName evidence="2">Uncharacterized protein</fullName>
    </submittedName>
</protein>
<name>A0ABQ9GWW7_9NEOP</name>
<evidence type="ECO:0000313" key="2">
    <source>
        <dbReference type="EMBL" id="KAJ8876525.1"/>
    </source>
</evidence>
<organism evidence="2 3">
    <name type="scientific">Dryococelus australis</name>
    <dbReference type="NCBI Taxonomy" id="614101"/>
    <lineage>
        <taxon>Eukaryota</taxon>
        <taxon>Metazoa</taxon>
        <taxon>Ecdysozoa</taxon>
        <taxon>Arthropoda</taxon>
        <taxon>Hexapoda</taxon>
        <taxon>Insecta</taxon>
        <taxon>Pterygota</taxon>
        <taxon>Neoptera</taxon>
        <taxon>Polyneoptera</taxon>
        <taxon>Phasmatodea</taxon>
        <taxon>Verophasmatodea</taxon>
        <taxon>Anareolatae</taxon>
        <taxon>Phasmatidae</taxon>
        <taxon>Eurycanthinae</taxon>
        <taxon>Dryococelus</taxon>
    </lineage>
</organism>
<comment type="caution">
    <text evidence="2">The sequence shown here is derived from an EMBL/GenBank/DDBJ whole genome shotgun (WGS) entry which is preliminary data.</text>
</comment>
<dbReference type="EMBL" id="JARBHB010000008">
    <property type="protein sequence ID" value="KAJ8876525.1"/>
    <property type="molecule type" value="Genomic_DNA"/>
</dbReference>
<dbReference type="SUPFAM" id="SSF53098">
    <property type="entry name" value="Ribonuclease H-like"/>
    <property type="match status" value="1"/>
</dbReference>
<dbReference type="InterPro" id="IPR012337">
    <property type="entry name" value="RNaseH-like_sf"/>
</dbReference>
<gene>
    <name evidence="2" type="ORF">PR048_020970</name>
</gene>
<reference evidence="2 3" key="1">
    <citation type="submission" date="2023-02" db="EMBL/GenBank/DDBJ databases">
        <title>LHISI_Scaffold_Assembly.</title>
        <authorList>
            <person name="Stuart O.P."/>
            <person name="Cleave R."/>
            <person name="Magrath M.J.L."/>
            <person name="Mikheyev A.S."/>
        </authorList>
    </citation>
    <scope>NUCLEOTIDE SEQUENCE [LARGE SCALE GENOMIC DNA]</scope>
    <source>
        <strain evidence="2">Daus_M_001</strain>
        <tissue evidence="2">Leg muscle</tissue>
    </source>
</reference>
<sequence>MKAALNGTKLYPHVCFAHLLQLAVFDTKSSTLNITQLIFKVLKIVSHYNKSCTATARLDKVQENMQEPISADLSSSNPDIDTLSTPEWRPTNGTVQVLRPFTEATKEFSGNLYSTASMVIGKPWAKRGS</sequence>
<keyword evidence="3" id="KW-1185">Reference proteome</keyword>
<feature type="region of interest" description="Disordered" evidence="1">
    <location>
        <begin position="68"/>
        <end position="91"/>
    </location>
</feature>
<proteinExistence type="predicted"/>